<dbReference type="InterPro" id="IPR050807">
    <property type="entry name" value="TransReg_Diox_bact_type"/>
</dbReference>
<gene>
    <name evidence="4" type="ORF">SAMN05443507_1106</name>
</gene>
<dbReference type="InterPro" id="IPR010981">
    <property type="entry name" value="SinR/SinI_dimer_dom"/>
</dbReference>
<proteinExistence type="predicted"/>
<feature type="domain" description="HTH cro/C1-type" evidence="2">
    <location>
        <begin position="6"/>
        <end position="61"/>
    </location>
</feature>
<evidence type="ECO:0000259" key="2">
    <source>
        <dbReference type="PROSITE" id="PS50943"/>
    </source>
</evidence>
<dbReference type="PANTHER" id="PTHR46797:SF1">
    <property type="entry name" value="METHYLPHOSPHONATE SYNTHASE"/>
    <property type="match status" value="1"/>
</dbReference>
<dbReference type="InterPro" id="IPR036281">
    <property type="entry name" value="SinR/SinI_dimer_dom_sf"/>
</dbReference>
<evidence type="ECO:0000259" key="3">
    <source>
        <dbReference type="PROSITE" id="PS51500"/>
    </source>
</evidence>
<dbReference type="SMART" id="SM00530">
    <property type="entry name" value="HTH_XRE"/>
    <property type="match status" value="1"/>
</dbReference>
<reference evidence="5" key="1">
    <citation type="submission" date="2016-11" db="EMBL/GenBank/DDBJ databases">
        <authorList>
            <person name="Varghese N."/>
            <person name="Submissions S."/>
        </authorList>
    </citation>
    <scope>NUCLEOTIDE SEQUENCE [LARGE SCALE GENOMIC DNA]</scope>
    <source>
        <strain evidence="5">USBA-503</strain>
    </source>
</reference>
<dbReference type="Proteomes" id="UP000184016">
    <property type="component" value="Unassembled WGS sequence"/>
</dbReference>
<dbReference type="PROSITE" id="PS51500">
    <property type="entry name" value="SIN"/>
    <property type="match status" value="1"/>
</dbReference>
<dbReference type="InterPro" id="IPR010982">
    <property type="entry name" value="Lambda_DNA-bd_dom_sf"/>
</dbReference>
<keyword evidence="1" id="KW-0238">DNA-binding</keyword>
<dbReference type="CDD" id="cd00093">
    <property type="entry name" value="HTH_XRE"/>
    <property type="match status" value="1"/>
</dbReference>
<evidence type="ECO:0000313" key="4">
    <source>
        <dbReference type="EMBL" id="SHK19743.1"/>
    </source>
</evidence>
<keyword evidence="5" id="KW-1185">Reference proteome</keyword>
<dbReference type="SUPFAM" id="SSF47406">
    <property type="entry name" value="SinR repressor dimerisation domain-like"/>
    <property type="match status" value="1"/>
</dbReference>
<dbReference type="Gene3D" id="1.10.260.40">
    <property type="entry name" value="lambda repressor-like DNA-binding domains"/>
    <property type="match status" value="1"/>
</dbReference>
<dbReference type="GO" id="GO:0003700">
    <property type="term" value="F:DNA-binding transcription factor activity"/>
    <property type="evidence" value="ECO:0007669"/>
    <property type="project" value="TreeGrafter"/>
</dbReference>
<dbReference type="PROSITE" id="PS50943">
    <property type="entry name" value="HTH_CROC1"/>
    <property type="match status" value="1"/>
</dbReference>
<dbReference type="EMBL" id="FRAF01000010">
    <property type="protein sequence ID" value="SHK19743.1"/>
    <property type="molecule type" value="Genomic_DNA"/>
</dbReference>
<dbReference type="Pfam" id="PF08671">
    <property type="entry name" value="SinI"/>
    <property type="match status" value="1"/>
</dbReference>
<accession>A0A1M6QI65</accession>
<feature type="domain" description="Sin" evidence="3">
    <location>
        <begin position="69"/>
        <end position="107"/>
    </location>
</feature>
<dbReference type="SUPFAM" id="SSF47413">
    <property type="entry name" value="lambda repressor-like DNA-binding domains"/>
    <property type="match status" value="1"/>
</dbReference>
<dbReference type="PANTHER" id="PTHR46797">
    <property type="entry name" value="HTH-TYPE TRANSCRIPTIONAL REGULATOR"/>
    <property type="match status" value="1"/>
</dbReference>
<name>A0A1M6QI65_9BACL</name>
<dbReference type="AlphaFoldDB" id="A0A1M6QI65"/>
<dbReference type="InterPro" id="IPR001387">
    <property type="entry name" value="Cro/C1-type_HTH"/>
</dbReference>
<dbReference type="Pfam" id="PF01381">
    <property type="entry name" value="HTH_3"/>
    <property type="match status" value="1"/>
</dbReference>
<evidence type="ECO:0000313" key="5">
    <source>
        <dbReference type="Proteomes" id="UP000184016"/>
    </source>
</evidence>
<sequence length="117" mass="13665">MIGKRIQTLRKSRGWSLNELSERSGVAKSYLSMIERDKQQNPSIQVLEKLSHVFQIPLVELLPVDVVSTVDSENPYGLDEEWLEIAREAKLSGIDIEEFKQFVEYQRWKKIQDKKDS</sequence>
<protein>
    <submittedName>
        <fullName evidence="4">Transcriptional regulator</fullName>
    </submittedName>
</protein>
<dbReference type="GO" id="GO:0046983">
    <property type="term" value="F:protein dimerization activity"/>
    <property type="evidence" value="ECO:0007669"/>
    <property type="project" value="InterPro"/>
</dbReference>
<dbReference type="OrthoDB" id="1859224at2"/>
<dbReference type="GO" id="GO:0003677">
    <property type="term" value="F:DNA binding"/>
    <property type="evidence" value="ECO:0007669"/>
    <property type="project" value="UniProtKB-KW"/>
</dbReference>
<organism evidence="4 5">
    <name type="scientific">Alicyclobacillus tolerans</name>
    <dbReference type="NCBI Taxonomy" id="90970"/>
    <lineage>
        <taxon>Bacteria</taxon>
        <taxon>Bacillati</taxon>
        <taxon>Bacillota</taxon>
        <taxon>Bacilli</taxon>
        <taxon>Bacillales</taxon>
        <taxon>Alicyclobacillaceae</taxon>
        <taxon>Alicyclobacillus</taxon>
    </lineage>
</organism>
<evidence type="ECO:0000256" key="1">
    <source>
        <dbReference type="ARBA" id="ARBA00023125"/>
    </source>
</evidence>
<dbReference type="GO" id="GO:0005829">
    <property type="term" value="C:cytosol"/>
    <property type="evidence" value="ECO:0007669"/>
    <property type="project" value="TreeGrafter"/>
</dbReference>
<dbReference type="STRING" id="1830138.SAMN05443507_1106"/>